<dbReference type="Proteomes" id="UP000441354">
    <property type="component" value="Unassembled WGS sequence"/>
</dbReference>
<dbReference type="InterPro" id="IPR052379">
    <property type="entry name" value="Type_VII_TA_RNase"/>
</dbReference>
<gene>
    <name evidence="5" type="ORF">F7732_12530</name>
</gene>
<dbReference type="GO" id="GO:0110001">
    <property type="term" value="C:toxin-antitoxin complex"/>
    <property type="evidence" value="ECO:0007669"/>
    <property type="project" value="InterPro"/>
</dbReference>
<evidence type="ECO:0000256" key="1">
    <source>
        <dbReference type="ARBA" id="ARBA00022649"/>
    </source>
</evidence>
<proteinExistence type="inferred from homology"/>
<organism evidence="5 6">
    <name type="scientific">Bacillus mesophilum</name>
    <dbReference type="NCBI Taxonomy" id="1071718"/>
    <lineage>
        <taxon>Bacteria</taxon>
        <taxon>Bacillati</taxon>
        <taxon>Bacillota</taxon>
        <taxon>Bacilli</taxon>
        <taxon>Bacillales</taxon>
        <taxon>Bacillaceae</taxon>
        <taxon>Bacillus</taxon>
    </lineage>
</organism>
<comment type="similarity">
    <text evidence="4">Belongs to the HepT RNase toxin family.</text>
</comment>
<keyword evidence="2" id="KW-0540">Nuclease</keyword>
<dbReference type="InterPro" id="IPR008201">
    <property type="entry name" value="HepT-like"/>
</dbReference>
<dbReference type="EMBL" id="WBOT01000003">
    <property type="protein sequence ID" value="KAB2332901.1"/>
    <property type="molecule type" value="Genomic_DNA"/>
</dbReference>
<accession>A0A7V7UVL7</accession>
<evidence type="ECO:0000256" key="2">
    <source>
        <dbReference type="ARBA" id="ARBA00022722"/>
    </source>
</evidence>
<dbReference type="InterPro" id="IPR037038">
    <property type="entry name" value="HepT-like_sf"/>
</dbReference>
<evidence type="ECO:0000256" key="3">
    <source>
        <dbReference type="ARBA" id="ARBA00022801"/>
    </source>
</evidence>
<keyword evidence="6" id="KW-1185">Reference proteome</keyword>
<dbReference type="PANTHER" id="PTHR33397">
    <property type="entry name" value="UPF0331 PROTEIN YUTE"/>
    <property type="match status" value="1"/>
</dbReference>
<keyword evidence="3" id="KW-0378">Hydrolase</keyword>
<dbReference type="OrthoDB" id="2375467at2"/>
<sequence length="145" mass="17048">MYFVDRNKIEDTLQHYNNHLLLFKQQSEWTTPIEKAALERVTHIMIEAILDTGNAMIDGFIMRDPGSYDDIIDILEDEKVIEDTMSSGMKEFISYRKILVQDYINIDHQQLLIKTKNNLHILEIFPEKIRNYLTNELGPVSAFKE</sequence>
<dbReference type="RefSeq" id="WP_151574310.1">
    <property type="nucleotide sequence ID" value="NZ_WBOT01000003.1"/>
</dbReference>
<dbReference type="AlphaFoldDB" id="A0A7V7UVL7"/>
<evidence type="ECO:0000313" key="5">
    <source>
        <dbReference type="EMBL" id="KAB2332901.1"/>
    </source>
</evidence>
<dbReference type="Pfam" id="PF01934">
    <property type="entry name" value="HepT-like"/>
    <property type="match status" value="1"/>
</dbReference>
<dbReference type="Gene3D" id="1.20.120.580">
    <property type="entry name" value="bsu32300-like"/>
    <property type="match status" value="1"/>
</dbReference>
<protein>
    <submittedName>
        <fullName evidence="5">DUF86 domain-containing protein</fullName>
    </submittedName>
</protein>
<evidence type="ECO:0000256" key="4">
    <source>
        <dbReference type="ARBA" id="ARBA00024207"/>
    </source>
</evidence>
<dbReference type="GO" id="GO:0004540">
    <property type="term" value="F:RNA nuclease activity"/>
    <property type="evidence" value="ECO:0007669"/>
    <property type="project" value="InterPro"/>
</dbReference>
<comment type="caution">
    <text evidence="5">The sequence shown here is derived from an EMBL/GenBank/DDBJ whole genome shotgun (WGS) entry which is preliminary data.</text>
</comment>
<dbReference type="GO" id="GO:0016787">
    <property type="term" value="F:hydrolase activity"/>
    <property type="evidence" value="ECO:0007669"/>
    <property type="project" value="UniProtKB-KW"/>
</dbReference>
<dbReference type="PANTHER" id="PTHR33397:SF5">
    <property type="entry name" value="RNASE YUTE-RELATED"/>
    <property type="match status" value="1"/>
</dbReference>
<name>A0A7V7UVL7_9BACI</name>
<keyword evidence="1" id="KW-1277">Toxin-antitoxin system</keyword>
<evidence type="ECO:0000313" key="6">
    <source>
        <dbReference type="Proteomes" id="UP000441354"/>
    </source>
</evidence>
<reference evidence="5 6" key="1">
    <citation type="journal article" date="2014" name="Arch. Microbiol.">
        <title>Bacillus mesophilum sp. nov., strain IITR-54T, a novel 4-chlorobiphenyl dechlorinating bacterium.</title>
        <authorList>
            <person name="Manickam N."/>
            <person name="Singh N.K."/>
            <person name="Bajaj A."/>
            <person name="Kumar R.M."/>
            <person name="Kaur G."/>
            <person name="Kaur N."/>
            <person name="Bala M."/>
            <person name="Kumar A."/>
            <person name="Mayilraj S."/>
        </authorList>
    </citation>
    <scope>NUCLEOTIDE SEQUENCE [LARGE SCALE GENOMIC DNA]</scope>
    <source>
        <strain evidence="5 6">IITR-54</strain>
    </source>
</reference>